<sequence length="306" mass="35428">MFNRWQVPDRLIPQTPTSARSDYGRQAETQPPKISRQVSLPNIPLKSPARSSDYASSKHPQGQPVAPHRSAVMVAQRIQEVEAPRNANTTISVFKSPTKPSTKTEKLPSEHKSEENRMIEPLTQSLQPEAIFKAEEWMKTANQYEKKIVERVLRMASKSSEIESSLRCSLLPDARTSVEKWLKEANEKERDVALKFFNSLSGSQLMGMTDPEKRQRLKQVIETLEAGHPQANIASQKPRPMEKKEGNKRRYIRLLTPNTRKNRWMYTTWHHLPTHRDINIVENWSSHYIRPHEPVPRHFVIHPDWG</sequence>
<reference evidence="2 3" key="1">
    <citation type="submission" date="2024-11" db="EMBL/GenBank/DDBJ databases">
        <title>Chromosome-level genome assembly of the freshwater bivalve Anodonta woodiana.</title>
        <authorList>
            <person name="Chen X."/>
        </authorList>
    </citation>
    <scope>NUCLEOTIDE SEQUENCE [LARGE SCALE GENOMIC DNA]</scope>
    <source>
        <strain evidence="2">MN2024</strain>
        <tissue evidence="2">Gills</tissue>
    </source>
</reference>
<feature type="region of interest" description="Disordered" evidence="1">
    <location>
        <begin position="1"/>
        <end position="70"/>
    </location>
</feature>
<evidence type="ECO:0000313" key="3">
    <source>
        <dbReference type="Proteomes" id="UP001634394"/>
    </source>
</evidence>
<feature type="region of interest" description="Disordered" evidence="1">
    <location>
        <begin position="227"/>
        <end position="248"/>
    </location>
</feature>
<feature type="compositionally biased region" description="Basic and acidic residues" evidence="1">
    <location>
        <begin position="102"/>
        <end position="117"/>
    </location>
</feature>
<name>A0ABD3WC17_SINWO</name>
<feature type="region of interest" description="Disordered" evidence="1">
    <location>
        <begin position="92"/>
        <end position="117"/>
    </location>
</feature>
<dbReference type="AlphaFoldDB" id="A0ABD3WC17"/>
<comment type="caution">
    <text evidence="2">The sequence shown here is derived from an EMBL/GenBank/DDBJ whole genome shotgun (WGS) entry which is preliminary data.</text>
</comment>
<feature type="compositionally biased region" description="Polar residues" evidence="1">
    <location>
        <begin position="49"/>
        <end position="60"/>
    </location>
</feature>
<keyword evidence="3" id="KW-1185">Reference proteome</keyword>
<dbReference type="Proteomes" id="UP001634394">
    <property type="component" value="Unassembled WGS sequence"/>
</dbReference>
<proteinExistence type="predicted"/>
<accession>A0ABD3WC17</accession>
<organism evidence="2 3">
    <name type="scientific">Sinanodonta woodiana</name>
    <name type="common">Chinese pond mussel</name>
    <name type="synonym">Anodonta woodiana</name>
    <dbReference type="NCBI Taxonomy" id="1069815"/>
    <lineage>
        <taxon>Eukaryota</taxon>
        <taxon>Metazoa</taxon>
        <taxon>Spiralia</taxon>
        <taxon>Lophotrochozoa</taxon>
        <taxon>Mollusca</taxon>
        <taxon>Bivalvia</taxon>
        <taxon>Autobranchia</taxon>
        <taxon>Heteroconchia</taxon>
        <taxon>Palaeoheterodonta</taxon>
        <taxon>Unionida</taxon>
        <taxon>Unionoidea</taxon>
        <taxon>Unionidae</taxon>
        <taxon>Unioninae</taxon>
        <taxon>Sinanodonta</taxon>
    </lineage>
</organism>
<gene>
    <name evidence="2" type="ORF">ACJMK2_039172</name>
</gene>
<evidence type="ECO:0000313" key="2">
    <source>
        <dbReference type="EMBL" id="KAL3871156.1"/>
    </source>
</evidence>
<dbReference type="EMBL" id="JBJQND010000007">
    <property type="protein sequence ID" value="KAL3871156.1"/>
    <property type="molecule type" value="Genomic_DNA"/>
</dbReference>
<evidence type="ECO:0000256" key="1">
    <source>
        <dbReference type="SAM" id="MobiDB-lite"/>
    </source>
</evidence>
<protein>
    <submittedName>
        <fullName evidence="2">Uncharacterized protein</fullName>
    </submittedName>
</protein>